<dbReference type="SMART" id="SM00225">
    <property type="entry name" value="BTB"/>
    <property type="match status" value="1"/>
</dbReference>
<proteinExistence type="predicted"/>
<gene>
    <name evidence="2" type="ORF">GALMADRAFT_143359</name>
</gene>
<sequence>MPAETHLARPDRQNPAQWLENVEENNFQKWLQDLNMLFMNVETRYADVVWKIPVDKTLVKKFRKVWGHQAVIYARAHWMVRDIYLPGTPSQIPSLSFRSIEIPPNHHNPAFIQRLRYYYTGQSTTAGGHPGLGGGVDTSPSLKLLSKDFISMCRSQQFTDVQIFVGPPSAISPVFHCHRFVLSSRSSYFRGVLANSDVGDTADPTIINLPSPHIKAVSFSFILGYIYGGILEKSRSEYNILTALSIFRGSLYLSLSTLEEQMLAEISVNMLHDLYHGPLSDDSYMNLLSGHWVTLACRCPQCAHHAPFILEFALASDIKNEILEYGARCSLVALFGDGWYTARFSALPPNTTHLVLGDIRRMITPLNVFPLLFAAERALTWRGAFSKGTHWYQSLTAMIISVRRSVERVLCTEPRACFESPWLDMPQRSGGNTAIQAGWIAQALQRGEGLGKFSSVSQTLLALPDLDTRCRDLLERTEPEIQKLMRPSFSKNVLVSPEELGYSKMNLTPEAMQNDVDRPDSITTRRSPQSSLYHSVLSEFDSEHNLRDGDRASYQVSALDLACINSLYSYASSRTISTEYGIYYIRRAISRETVLDWDAGSSVRRRRSCESF</sequence>
<dbReference type="CDD" id="cd18186">
    <property type="entry name" value="BTB_POZ_ZBTB_KLHL-like"/>
    <property type="match status" value="1"/>
</dbReference>
<reference evidence="3" key="1">
    <citation type="journal article" date="2014" name="Proc. Natl. Acad. Sci. U.S.A.">
        <title>Extensive sampling of basidiomycete genomes demonstrates inadequacy of the white-rot/brown-rot paradigm for wood decay fungi.</title>
        <authorList>
            <person name="Riley R."/>
            <person name="Salamov A.A."/>
            <person name="Brown D.W."/>
            <person name="Nagy L.G."/>
            <person name="Floudas D."/>
            <person name="Held B.W."/>
            <person name="Levasseur A."/>
            <person name="Lombard V."/>
            <person name="Morin E."/>
            <person name="Otillar R."/>
            <person name="Lindquist E.A."/>
            <person name="Sun H."/>
            <person name="LaButti K.M."/>
            <person name="Schmutz J."/>
            <person name="Jabbour D."/>
            <person name="Luo H."/>
            <person name="Baker S.E."/>
            <person name="Pisabarro A.G."/>
            <person name="Walton J.D."/>
            <person name="Blanchette R.A."/>
            <person name="Henrissat B."/>
            <person name="Martin F."/>
            <person name="Cullen D."/>
            <person name="Hibbett D.S."/>
            <person name="Grigoriev I.V."/>
        </authorList>
    </citation>
    <scope>NUCLEOTIDE SEQUENCE [LARGE SCALE GENOMIC DNA]</scope>
    <source>
        <strain evidence="3">CBS 339.88</strain>
    </source>
</reference>
<name>A0A067SZ36_GALM3</name>
<dbReference type="PROSITE" id="PS50097">
    <property type="entry name" value="BTB"/>
    <property type="match status" value="1"/>
</dbReference>
<dbReference type="InterPro" id="IPR000210">
    <property type="entry name" value="BTB/POZ_dom"/>
</dbReference>
<dbReference type="SUPFAM" id="SSF54695">
    <property type="entry name" value="POZ domain"/>
    <property type="match status" value="1"/>
</dbReference>
<evidence type="ECO:0000313" key="3">
    <source>
        <dbReference type="Proteomes" id="UP000027222"/>
    </source>
</evidence>
<dbReference type="Pfam" id="PF00651">
    <property type="entry name" value="BTB"/>
    <property type="match status" value="1"/>
</dbReference>
<dbReference type="Proteomes" id="UP000027222">
    <property type="component" value="Unassembled WGS sequence"/>
</dbReference>
<dbReference type="OrthoDB" id="2130750at2759"/>
<organism evidence="2 3">
    <name type="scientific">Galerina marginata (strain CBS 339.88)</name>
    <dbReference type="NCBI Taxonomy" id="685588"/>
    <lineage>
        <taxon>Eukaryota</taxon>
        <taxon>Fungi</taxon>
        <taxon>Dikarya</taxon>
        <taxon>Basidiomycota</taxon>
        <taxon>Agaricomycotina</taxon>
        <taxon>Agaricomycetes</taxon>
        <taxon>Agaricomycetidae</taxon>
        <taxon>Agaricales</taxon>
        <taxon>Agaricineae</taxon>
        <taxon>Strophariaceae</taxon>
        <taxon>Galerina</taxon>
    </lineage>
</organism>
<dbReference type="PANTHER" id="PTHR24410">
    <property type="entry name" value="HL07962P-RELATED"/>
    <property type="match status" value="1"/>
</dbReference>
<dbReference type="InterPro" id="IPR051481">
    <property type="entry name" value="BTB-POZ/Galectin-3-binding"/>
</dbReference>
<dbReference type="EMBL" id="KL142390">
    <property type="protein sequence ID" value="KDR72008.1"/>
    <property type="molecule type" value="Genomic_DNA"/>
</dbReference>
<dbReference type="HOGENOM" id="CLU_026508_0_0_1"/>
<evidence type="ECO:0000259" key="1">
    <source>
        <dbReference type="PROSITE" id="PS50097"/>
    </source>
</evidence>
<dbReference type="AlphaFoldDB" id="A0A067SZ36"/>
<dbReference type="Gene3D" id="3.30.710.10">
    <property type="entry name" value="Potassium Channel Kv1.1, Chain A"/>
    <property type="match status" value="1"/>
</dbReference>
<accession>A0A067SZ36</accession>
<dbReference type="PANTHER" id="PTHR24410:SF23">
    <property type="entry name" value="BTB DOMAIN-CONTAINING PROTEIN-RELATED"/>
    <property type="match status" value="1"/>
</dbReference>
<dbReference type="InterPro" id="IPR011333">
    <property type="entry name" value="SKP1/BTB/POZ_sf"/>
</dbReference>
<dbReference type="STRING" id="685588.A0A067SZ36"/>
<protein>
    <recommendedName>
        <fullName evidence="1">BTB domain-containing protein</fullName>
    </recommendedName>
</protein>
<feature type="domain" description="BTB" evidence="1">
    <location>
        <begin position="159"/>
        <end position="235"/>
    </location>
</feature>
<evidence type="ECO:0000313" key="2">
    <source>
        <dbReference type="EMBL" id="KDR72008.1"/>
    </source>
</evidence>
<keyword evidence="3" id="KW-1185">Reference proteome</keyword>